<gene>
    <name evidence="2" type="ORF">AB0L03_32455</name>
</gene>
<dbReference type="PROSITE" id="PS00073">
    <property type="entry name" value="ACYL_COA_DH_2"/>
    <property type="match status" value="1"/>
</dbReference>
<comment type="caution">
    <text evidence="2">The sequence shown here is derived from an EMBL/GenBank/DDBJ whole genome shotgun (WGS) entry which is preliminary data.</text>
</comment>
<keyword evidence="3" id="KW-1185">Reference proteome</keyword>
<feature type="compositionally biased region" description="Low complexity" evidence="1">
    <location>
        <begin position="14"/>
        <end position="24"/>
    </location>
</feature>
<feature type="compositionally biased region" description="Gly residues" evidence="1">
    <location>
        <begin position="1"/>
        <end position="11"/>
    </location>
</feature>
<dbReference type="InterPro" id="IPR006089">
    <property type="entry name" value="Acyl-CoA_DH_CS"/>
</dbReference>
<evidence type="ECO:0000256" key="1">
    <source>
        <dbReference type="SAM" id="MobiDB-lite"/>
    </source>
</evidence>
<evidence type="ECO:0000313" key="2">
    <source>
        <dbReference type="EMBL" id="MEV4927466.1"/>
    </source>
</evidence>
<protein>
    <submittedName>
        <fullName evidence="2">Uncharacterized protein</fullName>
    </submittedName>
</protein>
<reference evidence="2 3" key="1">
    <citation type="submission" date="2024-06" db="EMBL/GenBank/DDBJ databases">
        <title>The Natural Products Discovery Center: Release of the First 8490 Sequenced Strains for Exploring Actinobacteria Biosynthetic Diversity.</title>
        <authorList>
            <person name="Kalkreuter E."/>
            <person name="Kautsar S.A."/>
            <person name="Yang D."/>
            <person name="Bader C.D."/>
            <person name="Teijaro C.N."/>
            <person name="Fluegel L."/>
            <person name="Davis C.M."/>
            <person name="Simpson J.R."/>
            <person name="Lauterbach L."/>
            <person name="Steele A.D."/>
            <person name="Gui C."/>
            <person name="Meng S."/>
            <person name="Li G."/>
            <person name="Viehrig K."/>
            <person name="Ye F."/>
            <person name="Su P."/>
            <person name="Kiefer A.F."/>
            <person name="Nichols A."/>
            <person name="Cepeda A.J."/>
            <person name="Yan W."/>
            <person name="Fan B."/>
            <person name="Jiang Y."/>
            <person name="Adhikari A."/>
            <person name="Zheng C.-J."/>
            <person name="Schuster L."/>
            <person name="Cowan T.M."/>
            <person name="Smanski M.J."/>
            <person name="Chevrette M.G."/>
            <person name="De Carvalho L.P.S."/>
            <person name="Shen B."/>
        </authorList>
    </citation>
    <scope>NUCLEOTIDE SEQUENCE [LARGE SCALE GENOMIC DNA]</scope>
    <source>
        <strain evidence="2 3">NPDC053791</strain>
    </source>
</reference>
<feature type="non-terminal residue" evidence="2">
    <location>
        <position position="74"/>
    </location>
</feature>
<accession>A0ABV3J467</accession>
<sequence length="74" mass="7311">MPPGGDGGGEPGRGDAAGAAAALLRDGEEEAGGSGVRGERAGPRPMRNASAQAGAGSFTGHGQEDDDYRCGFHR</sequence>
<name>A0ABV3J467_9ACTN</name>
<feature type="region of interest" description="Disordered" evidence="1">
    <location>
        <begin position="1"/>
        <end position="74"/>
    </location>
</feature>
<proteinExistence type="predicted"/>
<dbReference type="Proteomes" id="UP001552479">
    <property type="component" value="Unassembled WGS sequence"/>
</dbReference>
<organism evidence="2 3">
    <name type="scientific">Streptomyces roseoverticillatus</name>
    <dbReference type="NCBI Taxonomy" id="66429"/>
    <lineage>
        <taxon>Bacteria</taxon>
        <taxon>Bacillati</taxon>
        <taxon>Actinomycetota</taxon>
        <taxon>Actinomycetes</taxon>
        <taxon>Kitasatosporales</taxon>
        <taxon>Streptomycetaceae</taxon>
        <taxon>Streptomyces</taxon>
    </lineage>
</organism>
<dbReference type="EMBL" id="JBFASG010000052">
    <property type="protein sequence ID" value="MEV4927466.1"/>
    <property type="molecule type" value="Genomic_DNA"/>
</dbReference>
<evidence type="ECO:0000313" key="3">
    <source>
        <dbReference type="Proteomes" id="UP001552479"/>
    </source>
</evidence>